<keyword evidence="3 5" id="KW-0238">DNA-binding</keyword>
<evidence type="ECO:0000256" key="5">
    <source>
        <dbReference type="PROSITE-ProRule" id="PRU01091"/>
    </source>
</evidence>
<dbReference type="Pfam" id="PF00486">
    <property type="entry name" value="Trans_reg_C"/>
    <property type="match status" value="1"/>
</dbReference>
<dbReference type="PROSITE" id="PS50110">
    <property type="entry name" value="RESPONSE_REGULATORY"/>
    <property type="match status" value="1"/>
</dbReference>
<dbReference type="SMART" id="SM00862">
    <property type="entry name" value="Trans_reg_C"/>
    <property type="match status" value="1"/>
</dbReference>
<comment type="caution">
    <text evidence="8">The sequence shown here is derived from an EMBL/GenBank/DDBJ whole genome shotgun (WGS) entry which is preliminary data.</text>
</comment>
<dbReference type="InterPro" id="IPR016032">
    <property type="entry name" value="Sig_transdc_resp-reg_C-effctor"/>
</dbReference>
<dbReference type="EMBL" id="JAMXQS010000008">
    <property type="protein sequence ID" value="MCO6051618.1"/>
    <property type="molecule type" value="Genomic_DNA"/>
</dbReference>
<dbReference type="InterPro" id="IPR036388">
    <property type="entry name" value="WH-like_DNA-bd_sf"/>
</dbReference>
<feature type="domain" description="OmpR/PhoB-type" evidence="7">
    <location>
        <begin position="126"/>
        <end position="221"/>
    </location>
</feature>
<keyword evidence="1" id="KW-0597">Phosphoprotein</keyword>
<evidence type="ECO:0000313" key="8">
    <source>
        <dbReference type="EMBL" id="MCO6051618.1"/>
    </source>
</evidence>
<dbReference type="RefSeq" id="WP_252821341.1">
    <property type="nucleotide sequence ID" value="NZ_JAMXQS010000008.1"/>
</dbReference>
<keyword evidence="9" id="KW-1185">Reference proteome</keyword>
<dbReference type="Proteomes" id="UP001205906">
    <property type="component" value="Unassembled WGS sequence"/>
</dbReference>
<evidence type="ECO:0000256" key="3">
    <source>
        <dbReference type="ARBA" id="ARBA00023125"/>
    </source>
</evidence>
<dbReference type="InterPro" id="IPR001867">
    <property type="entry name" value="OmpR/PhoB-type_DNA-bd"/>
</dbReference>
<evidence type="ECO:0000256" key="1">
    <source>
        <dbReference type="ARBA" id="ARBA00022553"/>
    </source>
</evidence>
<dbReference type="InterPro" id="IPR001789">
    <property type="entry name" value="Sig_transdc_resp-reg_receiver"/>
</dbReference>
<dbReference type="PANTHER" id="PTHR48111:SF40">
    <property type="entry name" value="PHOSPHATE REGULON TRANSCRIPTIONAL REGULATORY PROTEIN PHOB"/>
    <property type="match status" value="1"/>
</dbReference>
<gene>
    <name evidence="8" type="ORF">NGM99_17675</name>
</gene>
<evidence type="ECO:0000256" key="4">
    <source>
        <dbReference type="PROSITE-ProRule" id="PRU00169"/>
    </source>
</evidence>
<dbReference type="Gene3D" id="3.40.50.2300">
    <property type="match status" value="1"/>
</dbReference>
<feature type="domain" description="Response regulatory" evidence="6">
    <location>
        <begin position="5"/>
        <end position="118"/>
    </location>
</feature>
<dbReference type="CDD" id="cd00383">
    <property type="entry name" value="trans_reg_C"/>
    <property type="match status" value="1"/>
</dbReference>
<dbReference type="PROSITE" id="PS51755">
    <property type="entry name" value="OMPR_PHOB"/>
    <property type="match status" value="1"/>
</dbReference>
<comment type="caution">
    <text evidence="4">Lacks conserved residue(s) required for the propagation of feature annotation.</text>
</comment>
<evidence type="ECO:0000259" key="6">
    <source>
        <dbReference type="PROSITE" id="PS50110"/>
    </source>
</evidence>
<evidence type="ECO:0000313" key="9">
    <source>
        <dbReference type="Proteomes" id="UP001205906"/>
    </source>
</evidence>
<reference evidence="8 9" key="1">
    <citation type="submission" date="2022-06" db="EMBL/GenBank/DDBJ databases">
        <title>Mesorhizobium sp. strain RP14 Genome sequencing and assembly.</title>
        <authorList>
            <person name="Kim I."/>
        </authorList>
    </citation>
    <scope>NUCLEOTIDE SEQUENCE [LARGE SCALE GENOMIC DNA]</scope>
    <source>
        <strain evidence="9">RP14(2022)</strain>
    </source>
</reference>
<dbReference type="InterPro" id="IPR011006">
    <property type="entry name" value="CheY-like_superfamily"/>
</dbReference>
<accession>A0ABT1C9V3</accession>
<dbReference type="Gene3D" id="1.10.10.10">
    <property type="entry name" value="Winged helix-like DNA-binding domain superfamily/Winged helix DNA-binding domain"/>
    <property type="match status" value="1"/>
</dbReference>
<dbReference type="InterPro" id="IPR039420">
    <property type="entry name" value="WalR-like"/>
</dbReference>
<protein>
    <submittedName>
        <fullName evidence="8">Response regulator transcription factor</fullName>
    </submittedName>
</protein>
<dbReference type="SUPFAM" id="SSF52172">
    <property type="entry name" value="CheY-like"/>
    <property type="match status" value="1"/>
</dbReference>
<sequence length="224" mass="24572">MKRAVVALVGWENETGTVMGDHLERRGFVLRAEAEALMASRLIEKDKPDIVVLGPTLARTALLDLLAQASDPQAPFFVVVARSGDLVERVLALEAGASDIIEPHIAPREFAARISGLAHRRGLRRGELIMLERATVDLSAALVMHHSGREEQLSPGQVTLLRLFAARPRSVLSREEIIATAPAEDTDAFDRSIDSRIARLRRKLDTDTIATVRGSGYRFDPPGR</sequence>
<keyword evidence="2" id="KW-0902">Two-component regulatory system</keyword>
<feature type="DNA-binding region" description="OmpR/PhoB-type" evidence="5">
    <location>
        <begin position="126"/>
        <end position="221"/>
    </location>
</feature>
<name>A0ABT1C9V3_9HYPH</name>
<organism evidence="8 9">
    <name type="scientific">Mesorhizobium liriopis</name>
    <dbReference type="NCBI Taxonomy" id="2953882"/>
    <lineage>
        <taxon>Bacteria</taxon>
        <taxon>Pseudomonadati</taxon>
        <taxon>Pseudomonadota</taxon>
        <taxon>Alphaproteobacteria</taxon>
        <taxon>Hyphomicrobiales</taxon>
        <taxon>Phyllobacteriaceae</taxon>
        <taxon>Mesorhizobium</taxon>
    </lineage>
</organism>
<proteinExistence type="predicted"/>
<dbReference type="SUPFAM" id="SSF46894">
    <property type="entry name" value="C-terminal effector domain of the bipartite response regulators"/>
    <property type="match status" value="1"/>
</dbReference>
<dbReference type="PANTHER" id="PTHR48111">
    <property type="entry name" value="REGULATOR OF RPOS"/>
    <property type="match status" value="1"/>
</dbReference>
<evidence type="ECO:0000259" key="7">
    <source>
        <dbReference type="PROSITE" id="PS51755"/>
    </source>
</evidence>
<evidence type="ECO:0000256" key="2">
    <source>
        <dbReference type="ARBA" id="ARBA00023012"/>
    </source>
</evidence>